<keyword evidence="2" id="KW-1185">Reference proteome</keyword>
<evidence type="ECO:0000313" key="1">
    <source>
        <dbReference type="EMBL" id="TNN71693.1"/>
    </source>
</evidence>
<comment type="caution">
    <text evidence="1">The sequence shown here is derived from an EMBL/GenBank/DDBJ whole genome shotgun (WGS) entry which is preliminary data.</text>
</comment>
<dbReference type="AlphaFoldDB" id="A0A4Z2I375"/>
<dbReference type="EMBL" id="SRLO01000146">
    <property type="protein sequence ID" value="TNN71693.1"/>
    <property type="molecule type" value="Genomic_DNA"/>
</dbReference>
<organism evidence="1 2">
    <name type="scientific">Liparis tanakae</name>
    <name type="common">Tanaka's snailfish</name>
    <dbReference type="NCBI Taxonomy" id="230148"/>
    <lineage>
        <taxon>Eukaryota</taxon>
        <taxon>Metazoa</taxon>
        <taxon>Chordata</taxon>
        <taxon>Craniata</taxon>
        <taxon>Vertebrata</taxon>
        <taxon>Euteleostomi</taxon>
        <taxon>Actinopterygii</taxon>
        <taxon>Neopterygii</taxon>
        <taxon>Teleostei</taxon>
        <taxon>Neoteleostei</taxon>
        <taxon>Acanthomorphata</taxon>
        <taxon>Eupercaria</taxon>
        <taxon>Perciformes</taxon>
        <taxon>Cottioidei</taxon>
        <taxon>Cottales</taxon>
        <taxon>Liparidae</taxon>
        <taxon>Liparis</taxon>
    </lineage>
</organism>
<evidence type="ECO:0000313" key="2">
    <source>
        <dbReference type="Proteomes" id="UP000314294"/>
    </source>
</evidence>
<dbReference type="Proteomes" id="UP000314294">
    <property type="component" value="Unassembled WGS sequence"/>
</dbReference>
<reference evidence="1 2" key="1">
    <citation type="submission" date="2019-03" db="EMBL/GenBank/DDBJ databases">
        <title>First draft genome of Liparis tanakae, snailfish: a comprehensive survey of snailfish specific genes.</title>
        <authorList>
            <person name="Kim W."/>
            <person name="Song I."/>
            <person name="Jeong J.-H."/>
            <person name="Kim D."/>
            <person name="Kim S."/>
            <person name="Ryu S."/>
            <person name="Song J.Y."/>
            <person name="Lee S.K."/>
        </authorList>
    </citation>
    <scope>NUCLEOTIDE SEQUENCE [LARGE SCALE GENOMIC DNA]</scope>
    <source>
        <tissue evidence="1">Muscle</tissue>
    </source>
</reference>
<protein>
    <submittedName>
        <fullName evidence="1">Uncharacterized protein</fullName>
    </submittedName>
</protein>
<sequence>MQLPKTFAQNPCIINQKVVTIKEWAELIHAWTWTAQPLNKALCGATGWVRDLTEIMDNNQIKFDETLRIDPQEKHHFPCLAPLTSGTMYNTPIATKLAISAGGTSTTFGSPGERDVRLTRLDKGLASTPAPCT</sequence>
<proteinExistence type="predicted"/>
<accession>A0A4Z2I375</accession>
<gene>
    <name evidence="1" type="ORF">EYF80_018044</name>
</gene>
<name>A0A4Z2I375_9TELE</name>